<dbReference type="EMBL" id="HG994371">
    <property type="protein sequence ID" value="CAF2032607.1"/>
    <property type="molecule type" value="Genomic_DNA"/>
</dbReference>
<accession>A0A816N209</accession>
<reference evidence="1" key="1">
    <citation type="submission" date="2021-01" db="EMBL/GenBank/DDBJ databases">
        <authorList>
            <consortium name="Genoscope - CEA"/>
            <person name="William W."/>
        </authorList>
    </citation>
    <scope>NUCLEOTIDE SEQUENCE</scope>
</reference>
<evidence type="ECO:0000313" key="1">
    <source>
        <dbReference type="EMBL" id="CAF2032607.1"/>
    </source>
</evidence>
<sequence length="115" mass="13127">MHLLKKHISHDLALLKLISWSSSIADDQIWLGLDDYDYADRGVGMNIQALLSEFGDFGDFFENDALSFGEVKQLHSVLNDTWLCSEIPRLCLIDVWEEGGASSIFRFYFKARLVP</sequence>
<protein>
    <submittedName>
        <fullName evidence="1">(rape) hypothetical protein</fullName>
    </submittedName>
</protein>
<organism evidence="1">
    <name type="scientific">Brassica napus</name>
    <name type="common">Rape</name>
    <dbReference type="NCBI Taxonomy" id="3708"/>
    <lineage>
        <taxon>Eukaryota</taxon>
        <taxon>Viridiplantae</taxon>
        <taxon>Streptophyta</taxon>
        <taxon>Embryophyta</taxon>
        <taxon>Tracheophyta</taxon>
        <taxon>Spermatophyta</taxon>
        <taxon>Magnoliopsida</taxon>
        <taxon>eudicotyledons</taxon>
        <taxon>Gunneridae</taxon>
        <taxon>Pentapetalae</taxon>
        <taxon>rosids</taxon>
        <taxon>malvids</taxon>
        <taxon>Brassicales</taxon>
        <taxon>Brassicaceae</taxon>
        <taxon>Brassiceae</taxon>
        <taxon>Brassica</taxon>
    </lineage>
</organism>
<name>A0A816N209_BRANA</name>
<dbReference type="Proteomes" id="UP001295469">
    <property type="component" value="Chromosome C07"/>
</dbReference>
<proteinExistence type="predicted"/>
<gene>
    <name evidence="1" type="ORF">DARMORV10_C07P61900.1</name>
</gene>
<dbReference type="AlphaFoldDB" id="A0A816N209"/>